<feature type="transmembrane region" description="Helical" evidence="1">
    <location>
        <begin position="35"/>
        <end position="54"/>
    </location>
</feature>
<accession>A0ABS6JHE1</accession>
<name>A0ABS6JHE1_9BACI</name>
<dbReference type="PIRSF" id="PIRSF037259">
    <property type="entry name" value="EcsB_ABC"/>
    <property type="match status" value="1"/>
</dbReference>
<evidence type="ECO:0000313" key="2">
    <source>
        <dbReference type="EMBL" id="MBU9712644.1"/>
    </source>
</evidence>
<organism evidence="2 3">
    <name type="scientific">Evansella tamaricis</name>
    <dbReference type="NCBI Taxonomy" id="2069301"/>
    <lineage>
        <taxon>Bacteria</taxon>
        <taxon>Bacillati</taxon>
        <taxon>Bacillota</taxon>
        <taxon>Bacilli</taxon>
        <taxon>Bacillales</taxon>
        <taxon>Bacillaceae</taxon>
        <taxon>Evansella</taxon>
    </lineage>
</organism>
<sequence>MAIKYLKLIGNSGFLFTIYLLFVFGSYYYGQFLEWLPQTFPTTLFFTVIFTWLITRGRVRTFAKPGDLFFLTPCEGKLKNYFRSALRYSWMMETMWIALVMLVLSPLFFDRIHPSGSLVFSIIFLLSGLKLWNLAAGFEEQRLQEKNRYILHTFIRLGLTGVSVFALFSLQSVWFILGLALALILFYAGYFYRLSKLHSLKWERLVEIEDSTVMTFYRVANSFTDVPALKSKVRPRHLLSPLYRFVSYKKEHVYRYLFSRAFVRSSDYFGIYMRLTLLAILFLSVVQIDWGRWLLVVLFSYMTALQIETLKHHYATSKMVDLYPVSEGYKLKSHQFWILVLGSIQSLVFSVGLLIMYSPMDGLFGLGLTLIVYVYHSFIRLPKRYMV</sequence>
<feature type="transmembrane region" description="Helical" evidence="1">
    <location>
        <begin position="149"/>
        <end position="168"/>
    </location>
</feature>
<dbReference type="Proteomes" id="UP000784880">
    <property type="component" value="Unassembled WGS sequence"/>
</dbReference>
<feature type="transmembrane region" description="Helical" evidence="1">
    <location>
        <begin position="12"/>
        <end position="29"/>
    </location>
</feature>
<keyword evidence="1" id="KW-0812">Transmembrane</keyword>
<feature type="transmembrane region" description="Helical" evidence="1">
    <location>
        <begin position="88"/>
        <end position="109"/>
    </location>
</feature>
<protein>
    <submittedName>
        <fullName evidence="2">ABC transporter permease</fullName>
    </submittedName>
</protein>
<dbReference type="EMBL" id="JAHQCS010000106">
    <property type="protein sequence ID" value="MBU9712644.1"/>
    <property type="molecule type" value="Genomic_DNA"/>
</dbReference>
<reference evidence="2 3" key="1">
    <citation type="submission" date="2021-06" db="EMBL/GenBank/DDBJ databases">
        <title>Bacillus sp. RD4P76, an endophyte from a halophyte.</title>
        <authorList>
            <person name="Sun J.-Q."/>
        </authorList>
    </citation>
    <scope>NUCLEOTIDE SEQUENCE [LARGE SCALE GENOMIC DNA]</scope>
    <source>
        <strain evidence="2 3">CGMCC 1.15917</strain>
    </source>
</reference>
<evidence type="ECO:0000256" key="1">
    <source>
        <dbReference type="SAM" id="Phobius"/>
    </source>
</evidence>
<feature type="transmembrane region" description="Helical" evidence="1">
    <location>
        <begin position="115"/>
        <end position="137"/>
    </location>
</feature>
<feature type="transmembrane region" description="Helical" evidence="1">
    <location>
        <begin position="174"/>
        <end position="192"/>
    </location>
</feature>
<keyword evidence="1" id="KW-1133">Transmembrane helix</keyword>
<feature type="transmembrane region" description="Helical" evidence="1">
    <location>
        <begin position="336"/>
        <end position="357"/>
    </location>
</feature>
<keyword evidence="1" id="KW-0472">Membrane</keyword>
<feature type="transmembrane region" description="Helical" evidence="1">
    <location>
        <begin position="292"/>
        <end position="310"/>
    </location>
</feature>
<evidence type="ECO:0000313" key="3">
    <source>
        <dbReference type="Proteomes" id="UP000784880"/>
    </source>
</evidence>
<feature type="transmembrane region" description="Helical" evidence="1">
    <location>
        <begin position="268"/>
        <end position="286"/>
    </location>
</feature>
<keyword evidence="3" id="KW-1185">Reference proteome</keyword>
<feature type="transmembrane region" description="Helical" evidence="1">
    <location>
        <begin position="363"/>
        <end position="381"/>
    </location>
</feature>
<dbReference type="InterPro" id="IPR010288">
    <property type="entry name" value="EcsB_ABC"/>
</dbReference>
<gene>
    <name evidence="2" type="ORF">KS419_12915</name>
</gene>
<comment type="caution">
    <text evidence="2">The sequence shown here is derived from an EMBL/GenBank/DDBJ whole genome shotgun (WGS) entry which is preliminary data.</text>
</comment>
<dbReference type="Pfam" id="PF05975">
    <property type="entry name" value="EcsB"/>
    <property type="match status" value="1"/>
</dbReference>
<proteinExistence type="predicted"/>